<dbReference type="EMBL" id="HF935702">
    <property type="protein sequence ID" value="CCX31885.1"/>
    <property type="molecule type" value="Genomic_DNA"/>
</dbReference>
<name>U4LRD8_PYROM</name>
<proteinExistence type="predicted"/>
<dbReference type="AlphaFoldDB" id="U4LRD8"/>
<keyword evidence="3" id="KW-1185">Reference proteome</keyword>
<sequence>MMLSKSRLATPCSNAMPNALEMPMGKTTTNFASNTLSLGPVAFPGRRTNEIGNVNLVNLVKLYLFPPESLFYPTMDYKTPPVVKT</sequence>
<evidence type="ECO:0000256" key="1">
    <source>
        <dbReference type="SAM" id="MobiDB-lite"/>
    </source>
</evidence>
<dbReference type="Proteomes" id="UP000018144">
    <property type="component" value="Unassembled WGS sequence"/>
</dbReference>
<reference evidence="2 3" key="1">
    <citation type="journal article" date="2013" name="PLoS Genet.">
        <title>The genome and development-dependent transcriptomes of Pyronema confluens: a window into fungal evolution.</title>
        <authorList>
            <person name="Traeger S."/>
            <person name="Altegoer F."/>
            <person name="Freitag M."/>
            <person name="Gabaldon T."/>
            <person name="Kempken F."/>
            <person name="Kumar A."/>
            <person name="Marcet-Houben M."/>
            <person name="Poggeler S."/>
            <person name="Stajich J.E."/>
            <person name="Nowrousian M."/>
        </authorList>
    </citation>
    <scope>NUCLEOTIDE SEQUENCE [LARGE SCALE GENOMIC DNA]</scope>
    <source>
        <strain evidence="3">CBS 100304</strain>
        <tissue evidence="2">Vegetative mycelium</tissue>
    </source>
</reference>
<gene>
    <name evidence="2" type="ORF">PCON_11962</name>
</gene>
<evidence type="ECO:0000313" key="2">
    <source>
        <dbReference type="EMBL" id="CCX31885.1"/>
    </source>
</evidence>
<organism evidence="2 3">
    <name type="scientific">Pyronema omphalodes (strain CBS 100304)</name>
    <name type="common">Pyronema confluens</name>
    <dbReference type="NCBI Taxonomy" id="1076935"/>
    <lineage>
        <taxon>Eukaryota</taxon>
        <taxon>Fungi</taxon>
        <taxon>Dikarya</taxon>
        <taxon>Ascomycota</taxon>
        <taxon>Pezizomycotina</taxon>
        <taxon>Pezizomycetes</taxon>
        <taxon>Pezizales</taxon>
        <taxon>Pyronemataceae</taxon>
        <taxon>Pyronema</taxon>
    </lineage>
</organism>
<feature type="region of interest" description="Disordered" evidence="1">
    <location>
        <begin position="1"/>
        <end position="20"/>
    </location>
</feature>
<evidence type="ECO:0000313" key="3">
    <source>
        <dbReference type="Proteomes" id="UP000018144"/>
    </source>
</evidence>
<accession>U4LRD8</accession>
<protein>
    <submittedName>
        <fullName evidence="2">Uncharacterized protein</fullName>
    </submittedName>
</protein>